<dbReference type="CDD" id="cd01948">
    <property type="entry name" value="EAL"/>
    <property type="match status" value="1"/>
</dbReference>
<evidence type="ECO:0000313" key="6">
    <source>
        <dbReference type="EMBL" id="NDY96784.1"/>
    </source>
</evidence>
<accession>A0A845V246</accession>
<dbReference type="InterPro" id="IPR035919">
    <property type="entry name" value="EAL_sf"/>
</dbReference>
<feature type="domain" description="EAL" evidence="4">
    <location>
        <begin position="349"/>
        <end position="601"/>
    </location>
</feature>
<dbReference type="InterPro" id="IPR043128">
    <property type="entry name" value="Rev_trsase/Diguanyl_cyclase"/>
</dbReference>
<evidence type="ECO:0000259" key="4">
    <source>
        <dbReference type="PROSITE" id="PS50883"/>
    </source>
</evidence>
<evidence type="ECO:0000256" key="1">
    <source>
        <dbReference type="ARBA" id="ARBA00012282"/>
    </source>
</evidence>
<dbReference type="PROSITE" id="PS50883">
    <property type="entry name" value="EAL"/>
    <property type="match status" value="1"/>
</dbReference>
<dbReference type="GO" id="GO:0071111">
    <property type="term" value="F:cyclic-guanylate-specific phosphodiesterase activity"/>
    <property type="evidence" value="ECO:0007669"/>
    <property type="project" value="UniProtKB-EC"/>
</dbReference>
<dbReference type="EMBL" id="JAAGSC010000044">
    <property type="protein sequence ID" value="NDY96784.1"/>
    <property type="molecule type" value="Genomic_DNA"/>
</dbReference>
<keyword evidence="3" id="KW-1133">Transmembrane helix</keyword>
<keyword evidence="2" id="KW-0973">c-di-GMP</keyword>
<dbReference type="SUPFAM" id="SSF55073">
    <property type="entry name" value="Nucleotide cyclase"/>
    <property type="match status" value="1"/>
</dbReference>
<dbReference type="SMART" id="SM00052">
    <property type="entry name" value="EAL"/>
    <property type="match status" value="1"/>
</dbReference>
<dbReference type="InterPro" id="IPR000160">
    <property type="entry name" value="GGDEF_dom"/>
</dbReference>
<name>A0A845V246_9GAMM</name>
<gene>
    <name evidence="6" type="ORF">G3I74_13705</name>
</gene>
<evidence type="ECO:0000313" key="7">
    <source>
        <dbReference type="Proteomes" id="UP000484885"/>
    </source>
</evidence>
<dbReference type="Pfam" id="PF00990">
    <property type="entry name" value="GGDEF"/>
    <property type="match status" value="1"/>
</dbReference>
<dbReference type="PANTHER" id="PTHR44757:SF2">
    <property type="entry name" value="BIOFILM ARCHITECTURE MAINTENANCE PROTEIN MBAA"/>
    <property type="match status" value="1"/>
</dbReference>
<feature type="transmembrane region" description="Helical" evidence="3">
    <location>
        <begin position="12"/>
        <end position="32"/>
    </location>
</feature>
<dbReference type="SUPFAM" id="SSF141868">
    <property type="entry name" value="EAL domain-like"/>
    <property type="match status" value="1"/>
</dbReference>
<dbReference type="InterPro" id="IPR001633">
    <property type="entry name" value="EAL_dom"/>
</dbReference>
<dbReference type="FunFam" id="3.20.20.450:FF:000001">
    <property type="entry name" value="Cyclic di-GMP phosphodiesterase yahA"/>
    <property type="match status" value="1"/>
</dbReference>
<keyword evidence="3" id="KW-0812">Transmembrane</keyword>
<proteinExistence type="predicted"/>
<feature type="transmembrane region" description="Helical" evidence="3">
    <location>
        <begin position="146"/>
        <end position="165"/>
    </location>
</feature>
<evidence type="ECO:0000256" key="3">
    <source>
        <dbReference type="SAM" id="Phobius"/>
    </source>
</evidence>
<organism evidence="6 7">
    <name type="scientific">Wenzhouxiangella limi</name>
    <dbReference type="NCBI Taxonomy" id="2707351"/>
    <lineage>
        <taxon>Bacteria</taxon>
        <taxon>Pseudomonadati</taxon>
        <taxon>Pseudomonadota</taxon>
        <taxon>Gammaproteobacteria</taxon>
        <taxon>Chromatiales</taxon>
        <taxon>Wenzhouxiangellaceae</taxon>
        <taxon>Wenzhouxiangella</taxon>
    </lineage>
</organism>
<keyword evidence="7" id="KW-1185">Reference proteome</keyword>
<dbReference type="PANTHER" id="PTHR44757">
    <property type="entry name" value="DIGUANYLATE CYCLASE DGCP"/>
    <property type="match status" value="1"/>
</dbReference>
<evidence type="ECO:0000256" key="2">
    <source>
        <dbReference type="ARBA" id="ARBA00022636"/>
    </source>
</evidence>
<dbReference type="RefSeq" id="WP_164212180.1">
    <property type="nucleotide sequence ID" value="NZ_JAAGSC010000044.1"/>
</dbReference>
<feature type="domain" description="GGDEF" evidence="5">
    <location>
        <begin position="202"/>
        <end position="340"/>
    </location>
</feature>
<dbReference type="Gene3D" id="3.30.70.270">
    <property type="match status" value="1"/>
</dbReference>
<sequence>MDSLKLRNISLILLISLCFTAISVAFQAYLYIKAGQQDRNQTLTSIQESYLEPTASAVFYLDWQQLELISKGIAQLPFIEGVRVMENIQGDYQVLLELDQPEGDYQTTDFPLTHIYEGEERRVGRLVVQSSLNRLMDDLPAKLRQGALFNLILVLALSTGIWLIVIRIKKLQYYDALTGLPNRRLFEQRLGQFIGSDREGKSFGAILLVDVDQFRSLNDSRGHSIGDLLLREIGTRIRSIDSKNSTVYRVGGDEFAILLENLNDQAESSLSDINRLAGAVEAALEPPFVVDSEAVNITASIGVATFDAQQASVGTVLNEADIAMLSAKQGSGSKTRFYDPEIHSQVRDRMVLETDLKSALGLQQLEVFYQPQVDTDGITCGAEVLLRWQHPTRGMVSPAEFIPLAEESDLIQSIGRWVMESACKQLFVWSGMKGCSNLTLAVNVSSREFSQPDFVDSVKEIFEETGADPSLLKIELTESMVLEDISATREKMQALQEIGVGFAIDDFGTGFSSLMYLTSLPLETLKIDRAFVRHLPHNKREVIVTQGIIGLAKGLKLNLIAEGVETEQQRAFLLSNGCERFQGFYFSPPLPLAEFEKYFSR</sequence>
<dbReference type="Gene3D" id="3.20.20.450">
    <property type="entry name" value="EAL domain"/>
    <property type="match status" value="1"/>
</dbReference>
<protein>
    <recommendedName>
        <fullName evidence="1">cyclic-guanylate-specific phosphodiesterase</fullName>
        <ecNumber evidence="1">3.1.4.52</ecNumber>
    </recommendedName>
</protein>
<dbReference type="CDD" id="cd01949">
    <property type="entry name" value="GGDEF"/>
    <property type="match status" value="1"/>
</dbReference>
<reference evidence="6 7" key="1">
    <citation type="submission" date="2020-02" db="EMBL/GenBank/DDBJ databases">
        <authorList>
            <person name="Zhang X.-Y."/>
        </authorList>
    </citation>
    <scope>NUCLEOTIDE SEQUENCE [LARGE SCALE GENOMIC DNA]</scope>
    <source>
        <strain evidence="6 7">C33</strain>
    </source>
</reference>
<dbReference type="EC" id="3.1.4.52" evidence="1"/>
<dbReference type="Pfam" id="PF00563">
    <property type="entry name" value="EAL"/>
    <property type="match status" value="1"/>
</dbReference>
<dbReference type="InterPro" id="IPR052155">
    <property type="entry name" value="Biofilm_reg_signaling"/>
</dbReference>
<dbReference type="PROSITE" id="PS50887">
    <property type="entry name" value="GGDEF"/>
    <property type="match status" value="1"/>
</dbReference>
<dbReference type="AlphaFoldDB" id="A0A845V246"/>
<comment type="caution">
    <text evidence="6">The sequence shown here is derived from an EMBL/GenBank/DDBJ whole genome shotgun (WGS) entry which is preliminary data.</text>
</comment>
<dbReference type="SMART" id="SM00267">
    <property type="entry name" value="GGDEF"/>
    <property type="match status" value="1"/>
</dbReference>
<dbReference type="Proteomes" id="UP000484885">
    <property type="component" value="Unassembled WGS sequence"/>
</dbReference>
<dbReference type="InterPro" id="IPR029787">
    <property type="entry name" value="Nucleotide_cyclase"/>
</dbReference>
<evidence type="ECO:0000259" key="5">
    <source>
        <dbReference type="PROSITE" id="PS50887"/>
    </source>
</evidence>
<keyword evidence="3" id="KW-0472">Membrane</keyword>
<dbReference type="NCBIfam" id="TIGR00254">
    <property type="entry name" value="GGDEF"/>
    <property type="match status" value="1"/>
</dbReference>